<keyword evidence="1" id="KW-0472">Membrane</keyword>
<proteinExistence type="predicted"/>
<organism evidence="3 4">
    <name type="scientific">Aspergillus luchuensis (strain CBS 106.47)</name>
    <dbReference type="NCBI Taxonomy" id="1137211"/>
    <lineage>
        <taxon>Eukaryota</taxon>
        <taxon>Fungi</taxon>
        <taxon>Dikarya</taxon>
        <taxon>Ascomycota</taxon>
        <taxon>Pezizomycotina</taxon>
        <taxon>Eurotiomycetes</taxon>
        <taxon>Eurotiomycetidae</taxon>
        <taxon>Eurotiales</taxon>
        <taxon>Aspergillaceae</taxon>
        <taxon>Aspergillus</taxon>
        <taxon>Aspergillus subgen. Circumdati</taxon>
    </lineage>
</organism>
<feature type="transmembrane region" description="Helical" evidence="1">
    <location>
        <begin position="89"/>
        <end position="114"/>
    </location>
</feature>
<name>A0A1M3U1C8_ASPLC</name>
<keyword evidence="1" id="KW-1133">Transmembrane helix</keyword>
<feature type="transmembrane region" description="Helical" evidence="1">
    <location>
        <begin position="154"/>
        <end position="180"/>
    </location>
</feature>
<dbReference type="InterPro" id="IPR005330">
    <property type="entry name" value="MHYT_dom"/>
</dbReference>
<feature type="transmembrane region" description="Helical" evidence="1">
    <location>
        <begin position="121"/>
        <end position="142"/>
    </location>
</feature>
<accession>A0A1M3U1C8</accession>
<dbReference type="OrthoDB" id="264015at2759"/>
<evidence type="ECO:0000259" key="2">
    <source>
        <dbReference type="PROSITE" id="PS50924"/>
    </source>
</evidence>
<dbReference type="PROSITE" id="PS50924">
    <property type="entry name" value="MHYT"/>
    <property type="match status" value="1"/>
</dbReference>
<feature type="transmembrane region" description="Helical" evidence="1">
    <location>
        <begin position="52"/>
        <end position="74"/>
    </location>
</feature>
<keyword evidence="1" id="KW-0812">Transmembrane</keyword>
<dbReference type="PANTHER" id="PTHR35152">
    <property type="entry name" value="DOMAIN SIGNALLING PROTEIN, PUTATIVE (AFU_ORTHOLOGUE AFUA_5G11310)-RELATED"/>
    <property type="match status" value="1"/>
</dbReference>
<feature type="domain" description="MHYT" evidence="2">
    <location>
        <begin position="17"/>
        <end position="216"/>
    </location>
</feature>
<dbReference type="PROSITE" id="PS51257">
    <property type="entry name" value="PROKAR_LIPOPROTEIN"/>
    <property type="match status" value="1"/>
</dbReference>
<dbReference type="PANTHER" id="PTHR35152:SF1">
    <property type="entry name" value="DOMAIN SIGNALLING PROTEIN, PUTATIVE (AFU_ORTHOLOGUE AFUA_5G11310)-RELATED"/>
    <property type="match status" value="1"/>
</dbReference>
<feature type="transmembrane region" description="Helical" evidence="1">
    <location>
        <begin position="20"/>
        <end position="40"/>
    </location>
</feature>
<protein>
    <recommendedName>
        <fullName evidence="2">MHYT domain-containing protein</fullName>
    </recommendedName>
</protein>
<dbReference type="AlphaFoldDB" id="A0A1M3U1C8"/>
<reference evidence="4" key="1">
    <citation type="journal article" date="2017" name="Genome Biol.">
        <title>Comparative genomics reveals high biological diversity and specific adaptations in the industrially and medically important fungal genus Aspergillus.</title>
        <authorList>
            <person name="de Vries R.P."/>
            <person name="Riley R."/>
            <person name="Wiebenga A."/>
            <person name="Aguilar-Osorio G."/>
            <person name="Amillis S."/>
            <person name="Uchima C.A."/>
            <person name="Anderluh G."/>
            <person name="Asadollahi M."/>
            <person name="Askin M."/>
            <person name="Barry K."/>
            <person name="Battaglia E."/>
            <person name="Bayram O."/>
            <person name="Benocci T."/>
            <person name="Braus-Stromeyer S.A."/>
            <person name="Caldana C."/>
            <person name="Canovas D."/>
            <person name="Cerqueira G.C."/>
            <person name="Chen F."/>
            <person name="Chen W."/>
            <person name="Choi C."/>
            <person name="Clum A."/>
            <person name="Dos Santos R.A."/>
            <person name="Damasio A.R."/>
            <person name="Diallinas G."/>
            <person name="Emri T."/>
            <person name="Fekete E."/>
            <person name="Flipphi M."/>
            <person name="Freyberg S."/>
            <person name="Gallo A."/>
            <person name="Gournas C."/>
            <person name="Habgood R."/>
            <person name="Hainaut M."/>
            <person name="Harispe M.L."/>
            <person name="Henrissat B."/>
            <person name="Hilden K.S."/>
            <person name="Hope R."/>
            <person name="Hossain A."/>
            <person name="Karabika E."/>
            <person name="Karaffa L."/>
            <person name="Karanyi Z."/>
            <person name="Krasevec N."/>
            <person name="Kuo A."/>
            <person name="Kusch H."/>
            <person name="LaButti K."/>
            <person name="Lagendijk E.L."/>
            <person name="Lapidus A."/>
            <person name="Levasseur A."/>
            <person name="Lindquist E."/>
            <person name="Lipzen A."/>
            <person name="Logrieco A.F."/>
            <person name="MacCabe A."/>
            <person name="Maekelae M.R."/>
            <person name="Malavazi I."/>
            <person name="Melin P."/>
            <person name="Meyer V."/>
            <person name="Mielnichuk N."/>
            <person name="Miskei M."/>
            <person name="Molnar A.P."/>
            <person name="Mule G."/>
            <person name="Ngan C.Y."/>
            <person name="Orejas M."/>
            <person name="Orosz E."/>
            <person name="Ouedraogo J.P."/>
            <person name="Overkamp K.M."/>
            <person name="Park H.-S."/>
            <person name="Perrone G."/>
            <person name="Piumi F."/>
            <person name="Punt P.J."/>
            <person name="Ram A.F."/>
            <person name="Ramon A."/>
            <person name="Rauscher S."/>
            <person name="Record E."/>
            <person name="Riano-Pachon D.M."/>
            <person name="Robert V."/>
            <person name="Roehrig J."/>
            <person name="Ruller R."/>
            <person name="Salamov A."/>
            <person name="Salih N.S."/>
            <person name="Samson R.A."/>
            <person name="Sandor E."/>
            <person name="Sanguinetti M."/>
            <person name="Schuetze T."/>
            <person name="Sepcic K."/>
            <person name="Shelest E."/>
            <person name="Sherlock G."/>
            <person name="Sophianopoulou V."/>
            <person name="Squina F.M."/>
            <person name="Sun H."/>
            <person name="Susca A."/>
            <person name="Todd R.B."/>
            <person name="Tsang A."/>
            <person name="Unkles S.E."/>
            <person name="van de Wiele N."/>
            <person name="van Rossen-Uffink D."/>
            <person name="Oliveira J.V."/>
            <person name="Vesth T.C."/>
            <person name="Visser J."/>
            <person name="Yu J.-H."/>
            <person name="Zhou M."/>
            <person name="Andersen M.R."/>
            <person name="Archer D.B."/>
            <person name="Baker S.E."/>
            <person name="Benoit I."/>
            <person name="Brakhage A.A."/>
            <person name="Braus G.H."/>
            <person name="Fischer R."/>
            <person name="Frisvad J.C."/>
            <person name="Goldman G.H."/>
            <person name="Houbraken J."/>
            <person name="Oakley B."/>
            <person name="Pocsi I."/>
            <person name="Scazzocchio C."/>
            <person name="Seiboth B."/>
            <person name="vanKuyk P.A."/>
            <person name="Wortman J."/>
            <person name="Dyer P.S."/>
            <person name="Grigoriev I.V."/>
        </authorList>
    </citation>
    <scope>NUCLEOTIDE SEQUENCE [LARGE SCALE GENOMIC DNA]</scope>
    <source>
        <strain evidence="4">CBS 106.47</strain>
    </source>
</reference>
<evidence type="ECO:0000313" key="4">
    <source>
        <dbReference type="Proteomes" id="UP000184063"/>
    </source>
</evidence>
<evidence type="ECO:0000256" key="1">
    <source>
        <dbReference type="SAM" id="Phobius"/>
    </source>
</evidence>
<gene>
    <name evidence="3" type="ORF">ASPFODRAFT_275567</name>
</gene>
<feature type="transmembrane region" description="Helical" evidence="1">
    <location>
        <begin position="192"/>
        <end position="215"/>
    </location>
</feature>
<dbReference type="Pfam" id="PF03707">
    <property type="entry name" value="MHYT"/>
    <property type="match status" value="2"/>
</dbReference>
<dbReference type="Proteomes" id="UP000184063">
    <property type="component" value="Unassembled WGS sequence"/>
</dbReference>
<feature type="transmembrane region" description="Helical" evidence="1">
    <location>
        <begin position="235"/>
        <end position="257"/>
    </location>
</feature>
<dbReference type="EMBL" id="KV878236">
    <property type="protein sequence ID" value="OJZ92742.1"/>
    <property type="molecule type" value="Genomic_DNA"/>
</dbReference>
<evidence type="ECO:0000313" key="3">
    <source>
        <dbReference type="EMBL" id="OJZ92742.1"/>
    </source>
</evidence>
<dbReference type="VEuPathDB" id="FungiDB:ASPFODRAFT_275567"/>
<sequence length="791" mass="87366">MLLTDRAPHGDNVHVSYMGGFIFLAYVVSVMGCTTTLELLHRRTSRSGLYNWYLLLTSSITMGGVGIWCMHYIGNRAIVLGNGDAQLQIIYSMTFTGVSFVLPVVVLLVAFYSIGASEKAGYLRILTGGILTGGAVCGMHYIGQLGISNYRCSYRIANIIGATIIAVFASTVALTVFFRWRATWTDSWWRRGICGCVLALAVSGMHWTAAVGTYYYNHDTTMKHNGQLSRSQVVIISSVLACAACGVLTACAVVAGGNRRRLNIQARQLVLTCAFFDQSGRIMVTPHALLPSRKIVDRYVGKTFNDDDLTRSHPAFLWAYRASRHWNLVKDVVPFMRSRIETDKEAAEHFLAKGEALDQENELQNDFDELFKRHFCVTAQDLADEVRQPLPALGKLYDDVLITTAPTSRFSRAMGYSRLNNSKGQMLFTVRHLDKQEANRLAAAGFRFTTIENVTSALSSRMHIPLPVLGEHLKDMRDYATGGRNYEPGVHLVSFVMRPTISDHFEVLTAKGTGNPLPSSTLPIKRINIQHLDLISHMEGWTISTCLSWLKSEAAQSNKEIDDFREQLIHAMTSLESALPPDINMASKFSAKPLIAPCRALSDSDASNSILLPFCAVGNLDTQVSNPDFTFMPLRLFRAQQQLNDTNIGGDGFAKELGRELYYSNARSSSATEADITPSIRSVLKLWPRKHMDPAHGDLSQETLTELSQLGDIMVRKEVKVDVAKLSTRSLESTKHASHATVVAGDLATSSYVDELYNLCYSPGVRLRPNTAITRNSMARSSVARSSVATG</sequence>